<organism evidence="7 8">
    <name type="scientific">Nothophoma quercina</name>
    <dbReference type="NCBI Taxonomy" id="749835"/>
    <lineage>
        <taxon>Eukaryota</taxon>
        <taxon>Fungi</taxon>
        <taxon>Dikarya</taxon>
        <taxon>Ascomycota</taxon>
        <taxon>Pezizomycotina</taxon>
        <taxon>Dothideomycetes</taxon>
        <taxon>Pleosporomycetidae</taxon>
        <taxon>Pleosporales</taxon>
        <taxon>Pleosporineae</taxon>
        <taxon>Didymellaceae</taxon>
        <taxon>Nothophoma</taxon>
    </lineage>
</organism>
<comment type="caution">
    <text evidence="7">The sequence shown here is derived from an EMBL/GenBank/DDBJ whole genome shotgun (WGS) entry which is preliminary data.</text>
</comment>
<evidence type="ECO:0000256" key="6">
    <source>
        <dbReference type="SAM" id="Phobius"/>
    </source>
</evidence>
<dbReference type="Proteomes" id="UP001521222">
    <property type="component" value="Unassembled WGS sequence"/>
</dbReference>
<dbReference type="PANTHER" id="PTHR23502:SF132">
    <property type="entry name" value="POLYAMINE TRANSPORTER 2-RELATED"/>
    <property type="match status" value="1"/>
</dbReference>
<sequence length="119" mass="13032">MPGFLTETYIIDTSPTYSASGAAAGILLRSILGGLAPLFPNNMRQQLGVGWMFSTLAVVALAVASLPWIAYRYGEMRRKAERLGADYAKYEEREKHRGARSKDAYGWSELSIVEGKNGA</sequence>
<evidence type="ECO:0000256" key="2">
    <source>
        <dbReference type="ARBA" id="ARBA00022448"/>
    </source>
</evidence>
<reference evidence="7 8" key="1">
    <citation type="submission" date="2024-02" db="EMBL/GenBank/DDBJ databases">
        <title>De novo assembly and annotation of 12 fungi associated with fruit tree decline syndrome in Ontario, Canada.</title>
        <authorList>
            <person name="Sulman M."/>
            <person name="Ellouze W."/>
            <person name="Ilyukhin E."/>
        </authorList>
    </citation>
    <scope>NUCLEOTIDE SEQUENCE [LARGE SCALE GENOMIC DNA]</scope>
    <source>
        <strain evidence="7 8">M97-236</strain>
    </source>
</reference>
<keyword evidence="3 6" id="KW-0812">Transmembrane</keyword>
<name>A0ABR3RRK5_9PLEO</name>
<comment type="subcellular location">
    <subcellularLocation>
        <location evidence="1">Membrane</location>
        <topology evidence="1">Multi-pass membrane protein</topology>
    </subcellularLocation>
</comment>
<evidence type="ECO:0000256" key="4">
    <source>
        <dbReference type="ARBA" id="ARBA00022989"/>
    </source>
</evidence>
<protein>
    <recommendedName>
        <fullName evidence="9">Major facilitator superfamily (MFS) profile domain-containing protein</fullName>
    </recommendedName>
</protein>
<keyword evidence="4 6" id="KW-1133">Transmembrane helix</keyword>
<evidence type="ECO:0000313" key="7">
    <source>
        <dbReference type="EMBL" id="KAL1607070.1"/>
    </source>
</evidence>
<feature type="transmembrane region" description="Helical" evidence="6">
    <location>
        <begin position="21"/>
        <end position="39"/>
    </location>
</feature>
<evidence type="ECO:0000256" key="1">
    <source>
        <dbReference type="ARBA" id="ARBA00004141"/>
    </source>
</evidence>
<dbReference type="PANTHER" id="PTHR23502">
    <property type="entry name" value="MAJOR FACILITATOR SUPERFAMILY"/>
    <property type="match status" value="1"/>
</dbReference>
<feature type="transmembrane region" description="Helical" evidence="6">
    <location>
        <begin position="51"/>
        <end position="71"/>
    </location>
</feature>
<dbReference type="InterPro" id="IPR036259">
    <property type="entry name" value="MFS_trans_sf"/>
</dbReference>
<dbReference type="EMBL" id="JAKIXB020000007">
    <property type="protein sequence ID" value="KAL1607070.1"/>
    <property type="molecule type" value="Genomic_DNA"/>
</dbReference>
<accession>A0ABR3RRK5</accession>
<evidence type="ECO:0000313" key="8">
    <source>
        <dbReference type="Proteomes" id="UP001521222"/>
    </source>
</evidence>
<evidence type="ECO:0000256" key="5">
    <source>
        <dbReference type="ARBA" id="ARBA00023136"/>
    </source>
</evidence>
<keyword evidence="8" id="KW-1185">Reference proteome</keyword>
<proteinExistence type="predicted"/>
<dbReference type="SUPFAM" id="SSF103473">
    <property type="entry name" value="MFS general substrate transporter"/>
    <property type="match status" value="1"/>
</dbReference>
<evidence type="ECO:0000256" key="3">
    <source>
        <dbReference type="ARBA" id="ARBA00022692"/>
    </source>
</evidence>
<gene>
    <name evidence="7" type="ORF">SLS59_002774</name>
</gene>
<keyword evidence="2" id="KW-0813">Transport</keyword>
<keyword evidence="5 6" id="KW-0472">Membrane</keyword>
<evidence type="ECO:0008006" key="9">
    <source>
        <dbReference type="Google" id="ProtNLM"/>
    </source>
</evidence>